<evidence type="ECO:0000256" key="15">
    <source>
        <dbReference type="SAM" id="Phobius"/>
    </source>
</evidence>
<dbReference type="RefSeq" id="WP_092722143.1">
    <property type="nucleotide sequence ID" value="NZ_FNGW01000001.1"/>
</dbReference>
<evidence type="ECO:0000259" key="17">
    <source>
        <dbReference type="PROSITE" id="PS50885"/>
    </source>
</evidence>
<keyword evidence="14" id="KW-0175">Coiled coil</keyword>
<accession>A0A1G9IL89</accession>
<feature type="domain" description="Histidine kinase" evidence="16">
    <location>
        <begin position="253"/>
        <end position="444"/>
    </location>
</feature>
<evidence type="ECO:0000256" key="6">
    <source>
        <dbReference type="ARBA" id="ARBA00022679"/>
    </source>
</evidence>
<dbReference type="SUPFAM" id="SSF47384">
    <property type="entry name" value="Homodimeric domain of signal transducing histidine kinase"/>
    <property type="match status" value="1"/>
</dbReference>
<dbReference type="Gene3D" id="3.30.565.10">
    <property type="entry name" value="Histidine kinase-like ATPase, C-terminal domain"/>
    <property type="match status" value="1"/>
</dbReference>
<gene>
    <name evidence="18" type="ORF">SAMN04515677_101294</name>
</gene>
<name>A0A1G9IL89_9FIRM</name>
<dbReference type="EMBL" id="FNGW01000001">
    <property type="protein sequence ID" value="SDL25912.1"/>
    <property type="molecule type" value="Genomic_DNA"/>
</dbReference>
<reference evidence="18 19" key="1">
    <citation type="submission" date="2016-10" db="EMBL/GenBank/DDBJ databases">
        <authorList>
            <person name="de Groot N.N."/>
        </authorList>
    </citation>
    <scope>NUCLEOTIDE SEQUENCE [LARGE SCALE GENOMIC DNA]</scope>
    <source>
        <strain evidence="18 19">DSM 797</strain>
    </source>
</reference>
<evidence type="ECO:0000256" key="7">
    <source>
        <dbReference type="ARBA" id="ARBA00022692"/>
    </source>
</evidence>
<keyword evidence="10" id="KW-0067">ATP-binding</keyword>
<feature type="domain" description="HAMP" evidence="17">
    <location>
        <begin position="187"/>
        <end position="238"/>
    </location>
</feature>
<dbReference type="PANTHER" id="PTHR45528">
    <property type="entry name" value="SENSOR HISTIDINE KINASE CPXA"/>
    <property type="match status" value="1"/>
</dbReference>
<protein>
    <recommendedName>
        <fullName evidence="3">histidine kinase</fullName>
        <ecNumber evidence="3">2.7.13.3</ecNumber>
    </recommendedName>
</protein>
<dbReference type="PROSITE" id="PS50885">
    <property type="entry name" value="HAMP"/>
    <property type="match status" value="1"/>
</dbReference>
<evidence type="ECO:0000256" key="9">
    <source>
        <dbReference type="ARBA" id="ARBA00022777"/>
    </source>
</evidence>
<dbReference type="InterPro" id="IPR036890">
    <property type="entry name" value="HATPase_C_sf"/>
</dbReference>
<evidence type="ECO:0000256" key="5">
    <source>
        <dbReference type="ARBA" id="ARBA00022553"/>
    </source>
</evidence>
<comment type="subcellular location">
    <subcellularLocation>
        <location evidence="2">Cell membrane</location>
        <topology evidence="2">Multi-pass membrane protein</topology>
    </subcellularLocation>
</comment>
<dbReference type="STRING" id="1121325.SAMN04515677_101294"/>
<evidence type="ECO:0000256" key="14">
    <source>
        <dbReference type="SAM" id="Coils"/>
    </source>
</evidence>
<dbReference type="Gene3D" id="1.10.287.130">
    <property type="match status" value="1"/>
</dbReference>
<dbReference type="AlphaFoldDB" id="A0A1G9IL89"/>
<evidence type="ECO:0000256" key="1">
    <source>
        <dbReference type="ARBA" id="ARBA00000085"/>
    </source>
</evidence>
<keyword evidence="8" id="KW-0547">Nucleotide-binding</keyword>
<comment type="catalytic activity">
    <reaction evidence="1">
        <text>ATP + protein L-histidine = ADP + protein N-phospho-L-histidine.</text>
        <dbReference type="EC" id="2.7.13.3"/>
    </reaction>
</comment>
<dbReference type="InterPro" id="IPR003660">
    <property type="entry name" value="HAMP_dom"/>
</dbReference>
<dbReference type="CDD" id="cd06225">
    <property type="entry name" value="HAMP"/>
    <property type="match status" value="1"/>
</dbReference>
<evidence type="ECO:0000256" key="10">
    <source>
        <dbReference type="ARBA" id="ARBA00022840"/>
    </source>
</evidence>
<evidence type="ECO:0000256" key="11">
    <source>
        <dbReference type="ARBA" id="ARBA00022989"/>
    </source>
</evidence>
<evidence type="ECO:0000313" key="18">
    <source>
        <dbReference type="EMBL" id="SDL25912.1"/>
    </source>
</evidence>
<evidence type="ECO:0000256" key="2">
    <source>
        <dbReference type="ARBA" id="ARBA00004651"/>
    </source>
</evidence>
<evidence type="ECO:0000256" key="12">
    <source>
        <dbReference type="ARBA" id="ARBA00023012"/>
    </source>
</evidence>
<evidence type="ECO:0000256" key="13">
    <source>
        <dbReference type="ARBA" id="ARBA00023136"/>
    </source>
</evidence>
<keyword evidence="7 15" id="KW-0812">Transmembrane</keyword>
<dbReference type="InterPro" id="IPR050398">
    <property type="entry name" value="HssS/ArlS-like"/>
</dbReference>
<dbReference type="CDD" id="cd00075">
    <property type="entry name" value="HATPase"/>
    <property type="match status" value="1"/>
</dbReference>
<evidence type="ECO:0000259" key="16">
    <source>
        <dbReference type="PROSITE" id="PS50109"/>
    </source>
</evidence>
<evidence type="ECO:0000313" key="19">
    <source>
        <dbReference type="Proteomes" id="UP000199068"/>
    </source>
</evidence>
<dbReference type="Pfam" id="PF00672">
    <property type="entry name" value="HAMP"/>
    <property type="match status" value="1"/>
</dbReference>
<dbReference type="GO" id="GO:0000155">
    <property type="term" value="F:phosphorelay sensor kinase activity"/>
    <property type="evidence" value="ECO:0007669"/>
    <property type="project" value="InterPro"/>
</dbReference>
<dbReference type="InterPro" id="IPR003594">
    <property type="entry name" value="HATPase_dom"/>
</dbReference>
<feature type="transmembrane region" description="Helical" evidence="15">
    <location>
        <begin position="166"/>
        <end position="185"/>
    </location>
</feature>
<dbReference type="PROSITE" id="PS50109">
    <property type="entry name" value="HIS_KIN"/>
    <property type="match status" value="1"/>
</dbReference>
<keyword evidence="6" id="KW-0808">Transferase</keyword>
<keyword evidence="9 18" id="KW-0418">Kinase</keyword>
<evidence type="ECO:0000256" key="4">
    <source>
        <dbReference type="ARBA" id="ARBA00022475"/>
    </source>
</evidence>
<keyword evidence="11 15" id="KW-1133">Transmembrane helix</keyword>
<dbReference type="GO" id="GO:0005886">
    <property type="term" value="C:plasma membrane"/>
    <property type="evidence" value="ECO:0007669"/>
    <property type="project" value="UniProtKB-SubCell"/>
</dbReference>
<dbReference type="InterPro" id="IPR003661">
    <property type="entry name" value="HisK_dim/P_dom"/>
</dbReference>
<sequence>MTKLNKKLSISICIAVILVSFVSLNINKLFIHRYYLHEKKQIINNLGEDISKLSTQKLMSEINNLEQENNVTIVYTQVNLNSSNVEDEVSENFSHEFWKKGISLKKFWISKDSLYKLNDQSVNKIYNQGKSKYSLLVKFIKKDDYIFAIGTTIEHSQETIEIINRFNIMMSAFSVILISILTFILSNKIIKPIEKLKLLSNDISKLKFRTEEIKTNDEIEELSQSINKMSVNLEKAHNELNNRNENLKRFISDASHEMKTPVALIKAYAIGIQDNIDDGTFIDTIIEQSEHLTDLINTLLYWSKYEKKEFNMCNFDLKEKLIHCIKKYEILIEERNIKLNIKIDDDNFMINADEDSIEIVLNNLISNAIKYNSNNKIDIFLLKDNDEIFVCVKNGINNINKEEIDNIWKPFYVLESSRSKELSGTGLGLSIVKEILEAHKFEYGADINDEDIEFFFVVKKMI</sequence>
<keyword evidence="12" id="KW-0902">Two-component regulatory system</keyword>
<organism evidence="18 19">
    <name type="scientific">Romboutsia lituseburensis DSM 797</name>
    <dbReference type="NCBI Taxonomy" id="1121325"/>
    <lineage>
        <taxon>Bacteria</taxon>
        <taxon>Bacillati</taxon>
        <taxon>Bacillota</taxon>
        <taxon>Clostridia</taxon>
        <taxon>Peptostreptococcales</taxon>
        <taxon>Peptostreptococcaceae</taxon>
        <taxon>Romboutsia</taxon>
    </lineage>
</organism>
<dbReference type="InterPro" id="IPR036097">
    <property type="entry name" value="HisK_dim/P_sf"/>
</dbReference>
<keyword evidence="19" id="KW-1185">Reference proteome</keyword>
<dbReference type="Pfam" id="PF02518">
    <property type="entry name" value="HATPase_c"/>
    <property type="match status" value="1"/>
</dbReference>
<dbReference type="InterPro" id="IPR005467">
    <property type="entry name" value="His_kinase_dom"/>
</dbReference>
<keyword evidence="5" id="KW-0597">Phosphoprotein</keyword>
<keyword evidence="13 15" id="KW-0472">Membrane</keyword>
<dbReference type="EC" id="2.7.13.3" evidence="3"/>
<dbReference type="PANTHER" id="PTHR45528:SF1">
    <property type="entry name" value="SENSOR HISTIDINE KINASE CPXA"/>
    <property type="match status" value="1"/>
</dbReference>
<dbReference type="CDD" id="cd00082">
    <property type="entry name" value="HisKA"/>
    <property type="match status" value="1"/>
</dbReference>
<feature type="coiled-coil region" evidence="14">
    <location>
        <begin position="219"/>
        <end position="257"/>
    </location>
</feature>
<dbReference type="SUPFAM" id="SSF55874">
    <property type="entry name" value="ATPase domain of HSP90 chaperone/DNA topoisomerase II/histidine kinase"/>
    <property type="match status" value="1"/>
</dbReference>
<evidence type="ECO:0000256" key="3">
    <source>
        <dbReference type="ARBA" id="ARBA00012438"/>
    </source>
</evidence>
<dbReference type="Pfam" id="PF00512">
    <property type="entry name" value="HisKA"/>
    <property type="match status" value="1"/>
</dbReference>
<dbReference type="GO" id="GO:0005524">
    <property type="term" value="F:ATP binding"/>
    <property type="evidence" value="ECO:0007669"/>
    <property type="project" value="UniProtKB-KW"/>
</dbReference>
<evidence type="ECO:0000256" key="8">
    <source>
        <dbReference type="ARBA" id="ARBA00022741"/>
    </source>
</evidence>
<dbReference type="Gene3D" id="6.10.340.10">
    <property type="match status" value="1"/>
</dbReference>
<dbReference type="SMART" id="SM00388">
    <property type="entry name" value="HisKA"/>
    <property type="match status" value="1"/>
</dbReference>
<keyword evidence="4" id="KW-1003">Cell membrane</keyword>
<proteinExistence type="predicted"/>
<dbReference type="SMART" id="SM00387">
    <property type="entry name" value="HATPase_c"/>
    <property type="match status" value="1"/>
</dbReference>
<dbReference type="Proteomes" id="UP000199068">
    <property type="component" value="Unassembled WGS sequence"/>
</dbReference>